<evidence type="ECO:0000256" key="1">
    <source>
        <dbReference type="ARBA" id="ARBA00010231"/>
    </source>
</evidence>
<evidence type="ECO:0000256" key="3">
    <source>
        <dbReference type="ARBA" id="ARBA00022842"/>
    </source>
</evidence>
<keyword evidence="2" id="KW-0479">Metal-binding</keyword>
<keyword evidence="7" id="KW-1185">Reference proteome</keyword>
<dbReference type="GO" id="GO:0008973">
    <property type="term" value="F:phosphopentomutase activity"/>
    <property type="evidence" value="ECO:0007669"/>
    <property type="project" value="TreeGrafter"/>
</dbReference>
<dbReference type="GO" id="GO:0005634">
    <property type="term" value="C:nucleus"/>
    <property type="evidence" value="ECO:0007669"/>
    <property type="project" value="TreeGrafter"/>
</dbReference>
<dbReference type="InterPro" id="IPR016066">
    <property type="entry name" value="A-D-PHexomutase_CS"/>
</dbReference>
<evidence type="ECO:0000256" key="4">
    <source>
        <dbReference type="ARBA" id="ARBA00023235"/>
    </source>
</evidence>
<dbReference type="Gene3D" id="3.40.120.10">
    <property type="entry name" value="Alpha-D-Glucose-1,6-Bisphosphate, subunit A, domain 3"/>
    <property type="match status" value="1"/>
</dbReference>
<dbReference type="GO" id="GO:0005975">
    <property type="term" value="P:carbohydrate metabolic process"/>
    <property type="evidence" value="ECO:0007669"/>
    <property type="project" value="InterPro"/>
</dbReference>
<dbReference type="PROSITE" id="PS00710">
    <property type="entry name" value="PGM_PMM"/>
    <property type="match status" value="1"/>
</dbReference>
<comment type="caution">
    <text evidence="6">The sequence shown here is derived from an EMBL/GenBank/DDBJ whole genome shotgun (WGS) entry which is preliminary data.</text>
</comment>
<dbReference type="GO" id="GO:0006166">
    <property type="term" value="P:purine ribonucleoside salvage"/>
    <property type="evidence" value="ECO:0007669"/>
    <property type="project" value="TreeGrafter"/>
</dbReference>
<dbReference type="EMBL" id="CAXITT010000311">
    <property type="protein sequence ID" value="CAL1538748.1"/>
    <property type="molecule type" value="Genomic_DNA"/>
</dbReference>
<dbReference type="AlphaFoldDB" id="A0AAV2HX37"/>
<dbReference type="GO" id="GO:0000287">
    <property type="term" value="F:magnesium ion binding"/>
    <property type="evidence" value="ECO:0007669"/>
    <property type="project" value="InterPro"/>
</dbReference>
<sequence length="167" mass="19001">MSSEDNDLDREISLWLKWDKNEQTRLAIKDLVEKKDYTELRRLLLSRMEFGTAGLRTKMGPGNAQMNDLTIIQTTQGLAKYLKTVQPDVSNMGVVVGFDGRHNSYRWSRIVGNIFVNAKIKVFLFSKYCPTPYVAYGVRALRAACGIMITASHNPKEDNGYKVLIYS</sequence>
<name>A0AAV2HX37_LYMST</name>
<comment type="similarity">
    <text evidence="1">Belongs to the phosphohexose mutase family.</text>
</comment>
<dbReference type="PANTHER" id="PTHR45745:SF1">
    <property type="entry name" value="PHOSPHOGLUCOMUTASE 2B-RELATED"/>
    <property type="match status" value="1"/>
</dbReference>
<evidence type="ECO:0000313" key="6">
    <source>
        <dbReference type="EMBL" id="CAL1538748.1"/>
    </source>
</evidence>
<dbReference type="SUPFAM" id="SSF53738">
    <property type="entry name" value="Phosphoglucomutase, first 3 domains"/>
    <property type="match status" value="1"/>
</dbReference>
<evidence type="ECO:0000256" key="2">
    <source>
        <dbReference type="ARBA" id="ARBA00022723"/>
    </source>
</evidence>
<accession>A0AAV2HX37</accession>
<feature type="domain" description="Alpha-D-phosphohexomutase alpha/beta/alpha" evidence="5">
    <location>
        <begin position="48"/>
        <end position="164"/>
    </location>
</feature>
<dbReference type="InterPro" id="IPR016055">
    <property type="entry name" value="A-D-PHexomutase_a/b/a-I/II/III"/>
</dbReference>
<protein>
    <recommendedName>
        <fullName evidence="5">Alpha-D-phosphohexomutase alpha/beta/alpha domain-containing protein</fullName>
    </recommendedName>
</protein>
<dbReference type="Proteomes" id="UP001497497">
    <property type="component" value="Unassembled WGS sequence"/>
</dbReference>
<dbReference type="PANTHER" id="PTHR45745">
    <property type="entry name" value="PHOSPHOMANNOMUTASE 45A"/>
    <property type="match status" value="1"/>
</dbReference>
<evidence type="ECO:0000313" key="7">
    <source>
        <dbReference type="Proteomes" id="UP001497497"/>
    </source>
</evidence>
<gene>
    <name evidence="6" type="ORF">GSLYS_00012569001</name>
</gene>
<keyword evidence="4" id="KW-0413">Isomerase</keyword>
<dbReference type="InterPro" id="IPR005844">
    <property type="entry name" value="A-D-PHexomutase_a/b/a-I"/>
</dbReference>
<proteinExistence type="inferred from homology"/>
<keyword evidence="3" id="KW-0460">Magnesium</keyword>
<organism evidence="6 7">
    <name type="scientific">Lymnaea stagnalis</name>
    <name type="common">Great pond snail</name>
    <name type="synonym">Helix stagnalis</name>
    <dbReference type="NCBI Taxonomy" id="6523"/>
    <lineage>
        <taxon>Eukaryota</taxon>
        <taxon>Metazoa</taxon>
        <taxon>Spiralia</taxon>
        <taxon>Lophotrochozoa</taxon>
        <taxon>Mollusca</taxon>
        <taxon>Gastropoda</taxon>
        <taxon>Heterobranchia</taxon>
        <taxon>Euthyneura</taxon>
        <taxon>Panpulmonata</taxon>
        <taxon>Hygrophila</taxon>
        <taxon>Lymnaeoidea</taxon>
        <taxon>Lymnaeidae</taxon>
        <taxon>Lymnaea</taxon>
    </lineage>
</organism>
<reference evidence="6 7" key="1">
    <citation type="submission" date="2024-04" db="EMBL/GenBank/DDBJ databases">
        <authorList>
            <consortium name="Genoscope - CEA"/>
            <person name="William W."/>
        </authorList>
    </citation>
    <scope>NUCLEOTIDE SEQUENCE [LARGE SCALE GENOMIC DNA]</scope>
</reference>
<dbReference type="Pfam" id="PF02878">
    <property type="entry name" value="PGM_PMM_I"/>
    <property type="match status" value="1"/>
</dbReference>
<evidence type="ECO:0000259" key="5">
    <source>
        <dbReference type="Pfam" id="PF02878"/>
    </source>
</evidence>